<dbReference type="EMBL" id="CKRE01000006">
    <property type="protein sequence ID" value="CIY73752.1"/>
    <property type="molecule type" value="Genomic_DNA"/>
</dbReference>
<name>A0AAI9A0A1_STREE</name>
<dbReference type="AlphaFoldDB" id="A0AAI9A0A1"/>
<organism evidence="1 2">
    <name type="scientific">Streptococcus pneumoniae</name>
    <dbReference type="NCBI Taxonomy" id="1313"/>
    <lineage>
        <taxon>Bacteria</taxon>
        <taxon>Bacillati</taxon>
        <taxon>Bacillota</taxon>
        <taxon>Bacilli</taxon>
        <taxon>Lactobacillales</taxon>
        <taxon>Streptococcaceae</taxon>
        <taxon>Streptococcus</taxon>
    </lineage>
</organism>
<dbReference type="Proteomes" id="UP000042512">
    <property type="component" value="Unassembled WGS sequence"/>
</dbReference>
<evidence type="ECO:0000313" key="1">
    <source>
        <dbReference type="EMBL" id="CIY73752.1"/>
    </source>
</evidence>
<proteinExistence type="predicted"/>
<comment type="caution">
    <text evidence="1">The sequence shown here is derived from an EMBL/GenBank/DDBJ whole genome shotgun (WGS) entry which is preliminary data.</text>
</comment>
<protein>
    <submittedName>
        <fullName evidence="1">Uncharacterized protein</fullName>
    </submittedName>
</protein>
<sequence>MSSEQQERMAVQYAERSLLFTVKSLLKILEWSRRQALAQDSAYKIGV</sequence>
<accession>A0AAI9A0A1</accession>
<evidence type="ECO:0000313" key="2">
    <source>
        <dbReference type="Proteomes" id="UP000042512"/>
    </source>
</evidence>
<gene>
    <name evidence="1" type="ORF">ERS020485_00630</name>
</gene>
<reference evidence="1 2" key="1">
    <citation type="submission" date="2015-03" db="EMBL/GenBank/DDBJ databases">
        <authorList>
            <consortium name="Pathogen Informatics"/>
            <person name="Murphy D."/>
        </authorList>
    </citation>
    <scope>NUCLEOTIDE SEQUENCE [LARGE SCALE GENOMIC DNA]</scope>
    <source>
        <strain evidence="1 2">SMRU975</strain>
    </source>
</reference>